<dbReference type="Proteomes" id="UP000295414">
    <property type="component" value="Unassembled WGS sequence"/>
</dbReference>
<dbReference type="GO" id="GO:0005886">
    <property type="term" value="C:plasma membrane"/>
    <property type="evidence" value="ECO:0007669"/>
    <property type="project" value="UniProtKB-SubCell"/>
</dbReference>
<keyword evidence="5" id="KW-1003">Cell membrane</keyword>
<keyword evidence="9" id="KW-0342">GTP-binding</keyword>
<feature type="region of interest" description="Disordered" evidence="14">
    <location>
        <begin position="109"/>
        <end position="211"/>
    </location>
</feature>
<evidence type="ECO:0000256" key="9">
    <source>
        <dbReference type="ARBA" id="ARBA00023134"/>
    </source>
</evidence>
<dbReference type="Pfam" id="PF00448">
    <property type="entry name" value="SRP54"/>
    <property type="match status" value="1"/>
</dbReference>
<dbReference type="AlphaFoldDB" id="A0A4R3N2Y0"/>
<evidence type="ECO:0000259" key="16">
    <source>
        <dbReference type="SMART" id="SM00962"/>
    </source>
</evidence>
<dbReference type="InterPro" id="IPR003593">
    <property type="entry name" value="AAA+_ATPase"/>
</dbReference>
<dbReference type="CDD" id="cd17873">
    <property type="entry name" value="FlhF"/>
    <property type="match status" value="1"/>
</dbReference>
<name>A0A4R3N2Y0_9GAMM</name>
<organism evidence="17 18">
    <name type="scientific">Thermomonas haemolytica</name>
    <dbReference type="NCBI Taxonomy" id="141949"/>
    <lineage>
        <taxon>Bacteria</taxon>
        <taxon>Pseudomonadati</taxon>
        <taxon>Pseudomonadota</taxon>
        <taxon>Gammaproteobacteria</taxon>
        <taxon>Lysobacterales</taxon>
        <taxon>Lysobacteraceae</taxon>
        <taxon>Thermomonas</taxon>
    </lineage>
</organism>
<evidence type="ECO:0000256" key="14">
    <source>
        <dbReference type="SAM" id="MobiDB-lite"/>
    </source>
</evidence>
<keyword evidence="10" id="KW-0472">Membrane</keyword>
<sequence length="516" mass="53651">MRIKRFNAPDMRTALRMVREEQGPDAVILSSRQASDGVEVVAATDYDEAVVQQALRTIGAPEAPRAPAAPAAPTAPTSPAPAAVTGTSPAPEDFAAVLRARLPEPAQGRAVFHVDGEPVPARTPRPAPTSNERPSSRLEQVMAVLKGPRAAAPTPTAAPRSAPATLPAQATVDPPTAVPTDVPADMPVRMPADAPAATTPESPRPAPALRGVDPDPAMAAMRAELAAMRKIIERELGQLAGERLRGAPARAAALDALAAFGCDETLAQQVAAAIDPTLAPETIAAPLRAALAAHLPVLPDEALDAGGILAVLGPTGAGKTTTIAKLAARYAARHRARDVALISADNARAGAREQLHVLGRRLGITVCDAEGPDALARVLEQLADYPLVLIDTAGHGLRDRALLRQILWVRAASNVRSLLVLPANAHPADLDELLRRYRPAAPEGAILTKLDETTRPGAALSVLAHHRLPLAYTTAGQCVPDDIALADATGLAEALEFPRRAPAATPHHDDGHHAFA</sequence>
<feature type="compositionally biased region" description="Low complexity" evidence="14">
    <location>
        <begin position="148"/>
        <end position="185"/>
    </location>
</feature>
<comment type="function">
    <text evidence="12">Necessary for flagellar biosynthesis. May be involved in translocation of the flagellum.</text>
</comment>
<evidence type="ECO:0000256" key="4">
    <source>
        <dbReference type="ARBA" id="ARBA00022448"/>
    </source>
</evidence>
<keyword evidence="8" id="KW-0653">Protein transport</keyword>
<dbReference type="InterPro" id="IPR020006">
    <property type="entry name" value="FlhF"/>
</dbReference>
<evidence type="ECO:0000256" key="1">
    <source>
        <dbReference type="ARBA" id="ARBA00004413"/>
    </source>
</evidence>
<dbReference type="GO" id="GO:0005525">
    <property type="term" value="F:GTP binding"/>
    <property type="evidence" value="ECO:0007669"/>
    <property type="project" value="UniProtKB-UniRule"/>
</dbReference>
<feature type="domain" description="AAA+ ATPase" evidence="15">
    <location>
        <begin position="305"/>
        <end position="470"/>
    </location>
</feature>
<evidence type="ECO:0000256" key="7">
    <source>
        <dbReference type="ARBA" id="ARBA00022795"/>
    </source>
</evidence>
<keyword evidence="17" id="KW-0282">Flagellum</keyword>
<dbReference type="SMART" id="SM00962">
    <property type="entry name" value="SRP54"/>
    <property type="match status" value="1"/>
</dbReference>
<keyword evidence="7" id="KW-1005">Bacterial flagellum biogenesis</keyword>
<dbReference type="SUPFAM" id="SSF52540">
    <property type="entry name" value="P-loop containing nucleoside triphosphate hydrolases"/>
    <property type="match status" value="1"/>
</dbReference>
<keyword evidence="17" id="KW-0966">Cell projection</keyword>
<gene>
    <name evidence="17" type="ORF">EDC34_10675</name>
</gene>
<evidence type="ECO:0000256" key="10">
    <source>
        <dbReference type="ARBA" id="ARBA00023136"/>
    </source>
</evidence>
<keyword evidence="6" id="KW-0547">Nucleotide-binding</keyword>
<dbReference type="InterPro" id="IPR047040">
    <property type="entry name" value="FlhF__GTPase_dom"/>
</dbReference>
<feature type="domain" description="SRP54-type proteins GTP-binding" evidence="16">
    <location>
        <begin position="306"/>
        <end position="496"/>
    </location>
</feature>
<dbReference type="SMART" id="SM00382">
    <property type="entry name" value="AAA"/>
    <property type="match status" value="1"/>
</dbReference>
<evidence type="ECO:0000256" key="5">
    <source>
        <dbReference type="ARBA" id="ARBA00022475"/>
    </source>
</evidence>
<dbReference type="GO" id="GO:0006614">
    <property type="term" value="P:SRP-dependent cotranslational protein targeting to membrane"/>
    <property type="evidence" value="ECO:0007669"/>
    <property type="project" value="UniProtKB-UniRule"/>
</dbReference>
<dbReference type="FunFam" id="3.40.50.300:FF:000695">
    <property type="entry name" value="Flagellar biosynthesis regulator FlhF"/>
    <property type="match status" value="1"/>
</dbReference>
<dbReference type="InterPro" id="IPR027417">
    <property type="entry name" value="P-loop_NTPase"/>
</dbReference>
<evidence type="ECO:0000256" key="2">
    <source>
        <dbReference type="ARBA" id="ARBA00008531"/>
    </source>
</evidence>
<dbReference type="PANTHER" id="PTHR43134:SF3">
    <property type="entry name" value="FLAGELLAR BIOSYNTHESIS PROTEIN FLHF"/>
    <property type="match status" value="1"/>
</dbReference>
<keyword evidence="17" id="KW-0969">Cilium</keyword>
<dbReference type="GO" id="GO:0044781">
    <property type="term" value="P:bacterial-type flagellum organization"/>
    <property type="evidence" value="ECO:0007669"/>
    <property type="project" value="UniProtKB-UniRule"/>
</dbReference>
<keyword evidence="18" id="KW-1185">Reference proteome</keyword>
<accession>A0A4R3N2Y0</accession>
<dbReference type="Gene3D" id="3.40.50.300">
    <property type="entry name" value="P-loop containing nucleotide triphosphate hydrolases"/>
    <property type="match status" value="1"/>
</dbReference>
<evidence type="ECO:0000259" key="15">
    <source>
        <dbReference type="SMART" id="SM00382"/>
    </source>
</evidence>
<dbReference type="NCBIfam" id="TIGR03499">
    <property type="entry name" value="FlhF"/>
    <property type="match status" value="1"/>
</dbReference>
<keyword evidence="11" id="KW-1006">Bacterial flagellum protein export</keyword>
<feature type="region of interest" description="Disordered" evidence="14">
    <location>
        <begin position="61"/>
        <end position="89"/>
    </location>
</feature>
<comment type="caution">
    <text evidence="17">The sequence shown here is derived from an EMBL/GenBank/DDBJ whole genome shotgun (WGS) entry which is preliminary data.</text>
</comment>
<evidence type="ECO:0000256" key="12">
    <source>
        <dbReference type="ARBA" id="ARBA00025337"/>
    </source>
</evidence>
<proteinExistence type="inferred from homology"/>
<evidence type="ECO:0000256" key="13">
    <source>
        <dbReference type="NCBIfam" id="TIGR03499"/>
    </source>
</evidence>
<comment type="similarity">
    <text evidence="2">Belongs to the GTP-binding SRP family.</text>
</comment>
<dbReference type="GO" id="GO:0005047">
    <property type="term" value="F:signal recognition particle binding"/>
    <property type="evidence" value="ECO:0007669"/>
    <property type="project" value="TreeGrafter"/>
</dbReference>
<comment type="subcellular location">
    <subcellularLocation>
        <location evidence="1">Cell membrane</location>
        <topology evidence="1">Peripheral membrane protein</topology>
        <orientation evidence="1">Cytoplasmic side</orientation>
    </subcellularLocation>
</comment>
<dbReference type="PANTHER" id="PTHR43134">
    <property type="entry name" value="SIGNAL RECOGNITION PARTICLE RECEPTOR SUBUNIT ALPHA"/>
    <property type="match status" value="1"/>
</dbReference>
<dbReference type="GO" id="GO:0015031">
    <property type="term" value="P:protein transport"/>
    <property type="evidence" value="ECO:0007669"/>
    <property type="project" value="UniProtKB-KW"/>
</dbReference>
<dbReference type="EMBL" id="SMAP01000006">
    <property type="protein sequence ID" value="TCT23255.1"/>
    <property type="molecule type" value="Genomic_DNA"/>
</dbReference>
<dbReference type="InterPro" id="IPR000897">
    <property type="entry name" value="SRP54_GTPase_dom"/>
</dbReference>
<evidence type="ECO:0000256" key="8">
    <source>
        <dbReference type="ARBA" id="ARBA00022927"/>
    </source>
</evidence>
<reference evidence="17 18" key="1">
    <citation type="submission" date="2019-03" db="EMBL/GenBank/DDBJ databases">
        <title>Genomic Encyclopedia of Type Strains, Phase IV (KMG-IV): sequencing the most valuable type-strain genomes for metagenomic binning, comparative biology and taxonomic classification.</title>
        <authorList>
            <person name="Goeker M."/>
        </authorList>
    </citation>
    <scope>NUCLEOTIDE SEQUENCE [LARGE SCALE GENOMIC DNA]</scope>
    <source>
        <strain evidence="17 18">DSM 13605</strain>
    </source>
</reference>
<dbReference type="GO" id="GO:0003924">
    <property type="term" value="F:GTPase activity"/>
    <property type="evidence" value="ECO:0007669"/>
    <property type="project" value="UniProtKB-UniRule"/>
</dbReference>
<evidence type="ECO:0000313" key="17">
    <source>
        <dbReference type="EMBL" id="TCT23255.1"/>
    </source>
</evidence>
<evidence type="ECO:0000256" key="3">
    <source>
        <dbReference type="ARBA" id="ARBA00014919"/>
    </source>
</evidence>
<evidence type="ECO:0000256" key="11">
    <source>
        <dbReference type="ARBA" id="ARBA00023225"/>
    </source>
</evidence>
<protein>
    <recommendedName>
        <fullName evidence="3 13">Flagellar biosynthesis protein FlhF</fullName>
    </recommendedName>
</protein>
<evidence type="ECO:0000256" key="6">
    <source>
        <dbReference type="ARBA" id="ARBA00022741"/>
    </source>
</evidence>
<dbReference type="RefSeq" id="WP_114960398.1">
    <property type="nucleotide sequence ID" value="NZ_QLKV01000007.1"/>
</dbReference>
<evidence type="ECO:0000313" key="18">
    <source>
        <dbReference type="Proteomes" id="UP000295414"/>
    </source>
</evidence>
<keyword evidence="4" id="KW-0813">Transport</keyword>
<dbReference type="Gene3D" id="1.20.120.1380">
    <property type="entry name" value="Flagellar FlhF biosynthesis protein, N domain"/>
    <property type="match status" value="1"/>
</dbReference>